<feature type="compositionally biased region" description="Low complexity" evidence="1">
    <location>
        <begin position="268"/>
        <end position="277"/>
    </location>
</feature>
<geneLocation type="plasmid" evidence="2 3">
    <name>3</name>
</geneLocation>
<sequence>MADRARGKQDFIVESHPDAIGDAPLAPQSGTTATETSTLAPDLPADEITSTAPDQAVLPFPVNDPEQAPTPLQTPEEPAVPLAERNQTQSIDLPLDPPLPGAEDGARRPLASPEEQIAAFSGHPPLAQPAENPGASAEAPERQAGVSLPPELAAPRAMAPTILFPQNAGVTSAAEDQAPSIAARQEASSPVPPPPDPVARAAPPAASISPAQPVAATANANGADQNTQETRQTATTPATALATLLASLRRPSPFDRKQAALEADKAAAAENAAPAKRASPEGNLIGRFGIFDNDQMQPGRDAKAVTAAQTAGSQSHTIPRLSREKSRRRAFRANEGSSRAQ</sequence>
<accession>A0A4U8Z7Q0</accession>
<feature type="compositionally biased region" description="Polar residues" evidence="1">
    <location>
        <begin position="307"/>
        <end position="317"/>
    </location>
</feature>
<dbReference type="RefSeq" id="WP_134493437.1">
    <property type="nucleotide sequence ID" value="NZ_LR536452.1"/>
</dbReference>
<feature type="compositionally biased region" description="Basic and acidic residues" evidence="1">
    <location>
        <begin position="252"/>
        <end position="267"/>
    </location>
</feature>
<dbReference type="AlphaFoldDB" id="A0A4U8Z7Q0"/>
<protein>
    <submittedName>
        <fullName evidence="2">Uncharacterized protein</fullName>
    </submittedName>
</protein>
<gene>
    <name evidence="2" type="ORF">MTUNDRAET4_0172</name>
</gene>
<evidence type="ECO:0000256" key="1">
    <source>
        <dbReference type="SAM" id="MobiDB-lite"/>
    </source>
</evidence>
<dbReference type="EMBL" id="LR536452">
    <property type="protein sequence ID" value="VFU17646.1"/>
    <property type="molecule type" value="Genomic_DNA"/>
</dbReference>
<proteinExistence type="predicted"/>
<feature type="region of interest" description="Disordered" evidence="1">
    <location>
        <begin position="1"/>
        <end position="341"/>
    </location>
</feature>
<feature type="compositionally biased region" description="Polar residues" evidence="1">
    <location>
        <begin position="28"/>
        <end position="39"/>
    </location>
</feature>
<feature type="compositionally biased region" description="Basic and acidic residues" evidence="1">
    <location>
        <begin position="1"/>
        <end position="19"/>
    </location>
</feature>
<feature type="compositionally biased region" description="Low complexity" evidence="1">
    <location>
        <begin position="233"/>
        <end position="251"/>
    </location>
</feature>
<dbReference type="KEGG" id="mtun:MTUNDRAET4_0172.2"/>
<organism evidence="2 3">
    <name type="scientific">Methylocella tundrae</name>
    <dbReference type="NCBI Taxonomy" id="227605"/>
    <lineage>
        <taxon>Bacteria</taxon>
        <taxon>Pseudomonadati</taxon>
        <taxon>Pseudomonadota</taxon>
        <taxon>Alphaproteobacteria</taxon>
        <taxon>Hyphomicrobiales</taxon>
        <taxon>Beijerinckiaceae</taxon>
        <taxon>Methylocella</taxon>
    </lineage>
</organism>
<feature type="compositionally biased region" description="Low complexity" evidence="1">
    <location>
        <begin position="198"/>
        <end position="216"/>
    </location>
</feature>
<reference evidence="2 3" key="1">
    <citation type="submission" date="2019-03" db="EMBL/GenBank/DDBJ databases">
        <authorList>
            <person name="Kox A.R. M."/>
        </authorList>
    </citation>
    <scope>NUCLEOTIDE SEQUENCE [LARGE SCALE GENOMIC DNA]</scope>
    <source>
        <strain evidence="2">MTUNDRAET4 annotated genome</strain>
        <plasmid evidence="3">3</plasmid>
    </source>
</reference>
<evidence type="ECO:0000313" key="3">
    <source>
        <dbReference type="Proteomes" id="UP000294360"/>
    </source>
</evidence>
<dbReference type="Proteomes" id="UP000294360">
    <property type="component" value="Plasmid 3"/>
</dbReference>
<evidence type="ECO:0000313" key="2">
    <source>
        <dbReference type="EMBL" id="VFU17646.1"/>
    </source>
</evidence>
<feature type="compositionally biased region" description="Polar residues" evidence="1">
    <location>
        <begin position="218"/>
        <end position="232"/>
    </location>
</feature>
<name>A0A4U8Z7Q0_METTU</name>
<keyword evidence="2" id="KW-0614">Plasmid</keyword>